<evidence type="ECO:0000313" key="1">
    <source>
        <dbReference type="EMBL" id="OHA90707.1"/>
    </source>
</evidence>
<sequence length="139" mass="15801">MCGNEPAYAGYKYCSNKCQLQYQRNIYLEKWKSGKISGLQSLGIVSTVIKQYLRKKYGNKCCLCAWSQVNLKTGKVPLVADHIDGNWRNNKEGNLRLICPNCDALLPTFSALNKGRGRENRAPSKRAQEAREYLKNLPK</sequence>
<reference evidence="1 2" key="1">
    <citation type="journal article" date="2016" name="Nat. Commun.">
        <title>Thousands of microbial genomes shed light on interconnected biogeochemical processes in an aquifer system.</title>
        <authorList>
            <person name="Anantharaman K."/>
            <person name="Brown C.T."/>
            <person name="Hug L.A."/>
            <person name="Sharon I."/>
            <person name="Castelle C.J."/>
            <person name="Probst A.J."/>
            <person name="Thomas B.C."/>
            <person name="Singh A."/>
            <person name="Wilkins M.J."/>
            <person name="Karaoz U."/>
            <person name="Brodie E.L."/>
            <person name="Williams K.H."/>
            <person name="Hubbard S.S."/>
            <person name="Banfield J.F."/>
        </authorList>
    </citation>
    <scope>NUCLEOTIDE SEQUENCE [LARGE SCALE GENOMIC DNA]</scope>
</reference>
<proteinExistence type="predicted"/>
<protein>
    <recommendedName>
        <fullName evidence="3">HNH endonuclease</fullName>
    </recommendedName>
</protein>
<dbReference type="Proteomes" id="UP000178107">
    <property type="component" value="Unassembled WGS sequence"/>
</dbReference>
<evidence type="ECO:0008006" key="3">
    <source>
        <dbReference type="Google" id="ProtNLM"/>
    </source>
</evidence>
<gene>
    <name evidence="1" type="ORF">A2838_03115</name>
</gene>
<dbReference type="AlphaFoldDB" id="A0A1G2T086"/>
<dbReference type="EMBL" id="MHVH01000003">
    <property type="protein sequence ID" value="OHA90707.1"/>
    <property type="molecule type" value="Genomic_DNA"/>
</dbReference>
<name>A0A1G2T086_9BACT</name>
<organism evidence="1 2">
    <name type="scientific">Candidatus Zambryskibacteria bacterium RIFCSPHIGHO2_01_FULL_46_25</name>
    <dbReference type="NCBI Taxonomy" id="1802738"/>
    <lineage>
        <taxon>Bacteria</taxon>
        <taxon>Candidatus Zambryskiibacteriota</taxon>
    </lineage>
</organism>
<accession>A0A1G2T086</accession>
<comment type="caution">
    <text evidence="1">The sequence shown here is derived from an EMBL/GenBank/DDBJ whole genome shotgun (WGS) entry which is preliminary data.</text>
</comment>
<evidence type="ECO:0000313" key="2">
    <source>
        <dbReference type="Proteomes" id="UP000178107"/>
    </source>
</evidence>